<dbReference type="Proteomes" id="UP001549749">
    <property type="component" value="Unassembled WGS sequence"/>
</dbReference>
<dbReference type="EMBL" id="JBEXAC010000001">
    <property type="protein sequence ID" value="MET6997343.1"/>
    <property type="molecule type" value="Genomic_DNA"/>
</dbReference>
<evidence type="ECO:0000313" key="2">
    <source>
        <dbReference type="EMBL" id="MET6997343.1"/>
    </source>
</evidence>
<protein>
    <submittedName>
        <fullName evidence="2">Type VI secretion system tip protein VgrG</fullName>
    </submittedName>
</protein>
<dbReference type="Gene3D" id="2.40.50.230">
    <property type="entry name" value="Gp5 N-terminal domain"/>
    <property type="match status" value="1"/>
</dbReference>
<dbReference type="NCBIfam" id="TIGR01646">
    <property type="entry name" value="vgr_GE"/>
    <property type="match status" value="1"/>
</dbReference>
<feature type="domain" description="Gp5/Type VI secretion system Vgr protein OB-fold" evidence="1">
    <location>
        <begin position="384"/>
        <end position="458"/>
    </location>
</feature>
<dbReference type="SUPFAM" id="SSF69279">
    <property type="entry name" value="Phage tail proteins"/>
    <property type="match status" value="1"/>
</dbReference>
<dbReference type="RefSeq" id="WP_354659981.1">
    <property type="nucleotide sequence ID" value="NZ_JBEXAC010000001.1"/>
</dbReference>
<sequence>MAGENTQERVIPVPGSLDYTEVEIYVNGSRVKESAYTLQSVTINREVNKVPTARILIMDGDAAAEKFAVSESADFIPGNKIQLKISQGGKAQSLFEGLIVKHAIRASENGGACLLLDCRDACVKLTLGRKNKYFENVKDSDAISTVLQAAGVSGNVKATDVTHKELVQYYCTDWDFILSRAEVNSRLVLVNDGKVDVIAPELAASPVLTLIYGATIEEMEMEMDARTQWQQVNAAAWDYAGQALASSDAQGDPFKAPGNLSGSELAKAVSPADFQLRHSGLLSTAELKAWADACLLKSRMSQVRGRVKIKGSPLVKPGDTIALKGMGNRFNGLVFITGVRHEHGDGVWVTQLQIGLSPGWFHQQEDIVETPAAGLLPAVQGLQIGVVVQLENDPDGEHRILVKLPLVDNQAKGTWARTASLDAGNNRGFFFRPEIGDEVIVGFVNEDPRFAVVLGMLHSSNKVAPLTAQDTNHIKGLVTRSQMKVMYDDENKVMQLETPAGNKIALSEQDQTVNITDQHGNSIKMESGGITIKSIADITLEAAGKMTLKATGDFSATGATMKLSSQATMEMNAQATAKLSASAMLELKGGIIKIN</sequence>
<name>A0ABV2T2U2_9BACT</name>
<dbReference type="InterPro" id="IPR006531">
    <property type="entry name" value="Gp5/Vgr_OB"/>
</dbReference>
<dbReference type="InterPro" id="IPR037026">
    <property type="entry name" value="Vgr_OB-fold_dom_sf"/>
</dbReference>
<reference evidence="2 3" key="1">
    <citation type="submission" date="2024-06" db="EMBL/GenBank/DDBJ databases">
        <title>Chitinophaga defluvii sp. nov., isolated from municipal sewage.</title>
        <authorList>
            <person name="Zhang L."/>
        </authorList>
    </citation>
    <scope>NUCLEOTIDE SEQUENCE [LARGE SCALE GENOMIC DNA]</scope>
    <source>
        <strain evidence="2 3">H8</strain>
    </source>
</reference>
<dbReference type="Pfam" id="PF04717">
    <property type="entry name" value="Phage_base_V"/>
    <property type="match status" value="1"/>
</dbReference>
<comment type="caution">
    <text evidence="2">The sequence shown here is derived from an EMBL/GenBank/DDBJ whole genome shotgun (WGS) entry which is preliminary data.</text>
</comment>
<evidence type="ECO:0000259" key="1">
    <source>
        <dbReference type="Pfam" id="PF04717"/>
    </source>
</evidence>
<evidence type="ECO:0000313" key="3">
    <source>
        <dbReference type="Proteomes" id="UP001549749"/>
    </source>
</evidence>
<dbReference type="InterPro" id="IPR006533">
    <property type="entry name" value="T6SS_Vgr_RhsGE"/>
</dbReference>
<dbReference type="SUPFAM" id="SSF69255">
    <property type="entry name" value="gp5 N-terminal domain-like"/>
    <property type="match status" value="1"/>
</dbReference>
<organism evidence="2 3">
    <name type="scientific">Chitinophaga defluvii</name>
    <dbReference type="NCBI Taxonomy" id="3163343"/>
    <lineage>
        <taxon>Bacteria</taxon>
        <taxon>Pseudomonadati</taxon>
        <taxon>Bacteroidota</taxon>
        <taxon>Chitinophagia</taxon>
        <taxon>Chitinophagales</taxon>
        <taxon>Chitinophagaceae</taxon>
        <taxon>Chitinophaga</taxon>
    </lineage>
</organism>
<accession>A0ABV2T2U2</accession>
<proteinExistence type="predicted"/>
<gene>
    <name evidence="2" type="primary">vgrG</name>
    <name evidence="2" type="ORF">ABR189_08170</name>
</gene>
<keyword evidence="3" id="KW-1185">Reference proteome</keyword>